<dbReference type="NCBIfam" id="TIGR00242">
    <property type="entry name" value="division/cell wall cluster transcriptional repressor MraZ"/>
    <property type="match status" value="1"/>
</dbReference>
<dbReference type="AlphaFoldDB" id="K2PWT4"/>
<comment type="subunit">
    <text evidence="7">Forms oligomers.</text>
</comment>
<evidence type="ECO:0000256" key="1">
    <source>
        <dbReference type="ARBA" id="ARBA00013860"/>
    </source>
</evidence>
<dbReference type="GO" id="GO:0003700">
    <property type="term" value="F:DNA-binding transcription factor activity"/>
    <property type="evidence" value="ECO:0007669"/>
    <property type="project" value="UniProtKB-UniRule"/>
</dbReference>
<reference evidence="9 10" key="1">
    <citation type="journal article" date="2012" name="J. Bacteriol.">
        <title>Genome Sequence of Galbibacter marinum Type Strain ck-I2-15.</title>
        <authorList>
            <person name="Lai Q."/>
            <person name="Li C."/>
            <person name="Shao Z."/>
        </authorList>
    </citation>
    <scope>NUCLEOTIDE SEQUENCE [LARGE SCALE GENOMIC DNA]</scope>
    <source>
        <strain evidence="10">ck-I2-15</strain>
    </source>
</reference>
<dbReference type="CDD" id="cd16320">
    <property type="entry name" value="MraZ_N"/>
    <property type="match status" value="1"/>
</dbReference>
<dbReference type="GO" id="GO:0009295">
    <property type="term" value="C:nucleoid"/>
    <property type="evidence" value="ECO:0007669"/>
    <property type="project" value="UniProtKB-SubCell"/>
</dbReference>
<dbReference type="InterPro" id="IPR020603">
    <property type="entry name" value="MraZ_dom"/>
</dbReference>
<dbReference type="PROSITE" id="PS51740">
    <property type="entry name" value="SPOVT_ABRB"/>
    <property type="match status" value="2"/>
</dbReference>
<feature type="domain" description="SpoVT-AbrB" evidence="8">
    <location>
        <begin position="24"/>
        <end position="71"/>
    </location>
</feature>
<comment type="subcellular location">
    <subcellularLocation>
        <location evidence="7">Cytoplasm</location>
        <location evidence="7">Nucleoid</location>
    </subcellularLocation>
</comment>
<organism evidence="9 10">
    <name type="scientific">Galbibacter marinus</name>
    <dbReference type="NCBI Taxonomy" id="555500"/>
    <lineage>
        <taxon>Bacteria</taxon>
        <taxon>Pseudomonadati</taxon>
        <taxon>Bacteroidota</taxon>
        <taxon>Flavobacteriia</taxon>
        <taxon>Flavobacteriales</taxon>
        <taxon>Flavobacteriaceae</taxon>
        <taxon>Galbibacter</taxon>
    </lineage>
</organism>
<dbReference type="EMBL" id="AMSG01000004">
    <property type="protein sequence ID" value="EKF55934.1"/>
    <property type="molecule type" value="Genomic_DNA"/>
</dbReference>
<evidence type="ECO:0000256" key="5">
    <source>
        <dbReference type="ARBA" id="ARBA00023125"/>
    </source>
</evidence>
<dbReference type="GO" id="GO:2000143">
    <property type="term" value="P:negative regulation of DNA-templated transcription initiation"/>
    <property type="evidence" value="ECO:0007669"/>
    <property type="project" value="TreeGrafter"/>
</dbReference>
<protein>
    <recommendedName>
        <fullName evidence="1 7">Transcriptional regulator MraZ</fullName>
    </recommendedName>
</protein>
<evidence type="ECO:0000313" key="9">
    <source>
        <dbReference type="EMBL" id="EKF55934.1"/>
    </source>
</evidence>
<dbReference type="PANTHER" id="PTHR34701">
    <property type="entry name" value="TRANSCRIPTIONAL REGULATOR MRAZ"/>
    <property type="match status" value="1"/>
</dbReference>
<evidence type="ECO:0000256" key="2">
    <source>
        <dbReference type="ARBA" id="ARBA00022490"/>
    </source>
</evidence>
<dbReference type="STRING" id="555500.I215_05260"/>
<feature type="domain" description="SpoVT-AbrB" evidence="8">
    <location>
        <begin position="100"/>
        <end position="143"/>
    </location>
</feature>
<dbReference type="Pfam" id="PF02381">
    <property type="entry name" value="MraZ"/>
    <property type="match status" value="2"/>
</dbReference>
<gene>
    <name evidence="7" type="primary">mraZ</name>
    <name evidence="9" type="ORF">I215_05260</name>
</gene>
<dbReference type="HAMAP" id="MF_01008">
    <property type="entry name" value="MraZ"/>
    <property type="match status" value="1"/>
</dbReference>
<dbReference type="GO" id="GO:0005737">
    <property type="term" value="C:cytoplasm"/>
    <property type="evidence" value="ECO:0007669"/>
    <property type="project" value="UniProtKB-UniRule"/>
</dbReference>
<dbReference type="Gene3D" id="3.40.1550.20">
    <property type="entry name" value="Transcriptional regulator MraZ domain"/>
    <property type="match status" value="1"/>
</dbReference>
<keyword evidence="6 7" id="KW-0804">Transcription</keyword>
<keyword evidence="4 7" id="KW-0805">Transcription regulation</keyword>
<dbReference type="eggNOG" id="COG2001">
    <property type="taxonomic scope" value="Bacteria"/>
</dbReference>
<name>K2PWT4_9FLAO</name>
<keyword evidence="5 7" id="KW-0238">DNA-binding</keyword>
<dbReference type="PANTHER" id="PTHR34701:SF1">
    <property type="entry name" value="TRANSCRIPTIONAL REGULATOR MRAZ"/>
    <property type="match status" value="1"/>
</dbReference>
<dbReference type="InterPro" id="IPR007159">
    <property type="entry name" value="SpoVT-AbrB_dom"/>
</dbReference>
<dbReference type="InterPro" id="IPR037914">
    <property type="entry name" value="SpoVT-AbrB_sf"/>
</dbReference>
<sequence length="177" mass="20148">MVNISLYLKSKHLKELDLIQFSEEYECKADSKGRIMVPSSLRAKLAPVLGDGLVLKRSIFQKCLEVYTMAAWEKEMKQVAKLNRFVKKNNDFIRQFTAGVRVVEIDSNGRLSMPKNLIAFAGIEKEVVLSESIDRIEIWDKQRYYDVLDQGADSFSDLAEEVMGGFEIEQEDGDGIS</sequence>
<dbReference type="InterPro" id="IPR038619">
    <property type="entry name" value="MraZ_sf"/>
</dbReference>
<dbReference type="SUPFAM" id="SSF89447">
    <property type="entry name" value="AbrB/MazE/MraZ-like"/>
    <property type="match status" value="1"/>
</dbReference>
<keyword evidence="10" id="KW-1185">Reference proteome</keyword>
<evidence type="ECO:0000313" key="10">
    <source>
        <dbReference type="Proteomes" id="UP000007364"/>
    </source>
</evidence>
<dbReference type="Proteomes" id="UP000007364">
    <property type="component" value="Unassembled WGS sequence"/>
</dbReference>
<accession>K2PWT4</accession>
<keyword evidence="3" id="KW-0677">Repeat</keyword>
<evidence type="ECO:0000256" key="3">
    <source>
        <dbReference type="ARBA" id="ARBA00022737"/>
    </source>
</evidence>
<dbReference type="PATRIC" id="fig|555500.3.peg.1086"/>
<dbReference type="InterPro" id="IPR035642">
    <property type="entry name" value="MraZ_N"/>
</dbReference>
<comment type="caution">
    <text evidence="9">The sequence shown here is derived from an EMBL/GenBank/DDBJ whole genome shotgun (WGS) entry which is preliminary data.</text>
</comment>
<evidence type="ECO:0000256" key="6">
    <source>
        <dbReference type="ARBA" id="ARBA00023163"/>
    </source>
</evidence>
<proteinExistence type="inferred from homology"/>
<evidence type="ECO:0000259" key="8">
    <source>
        <dbReference type="PROSITE" id="PS51740"/>
    </source>
</evidence>
<dbReference type="GO" id="GO:0000976">
    <property type="term" value="F:transcription cis-regulatory region binding"/>
    <property type="evidence" value="ECO:0007669"/>
    <property type="project" value="TreeGrafter"/>
</dbReference>
<dbReference type="InterPro" id="IPR035644">
    <property type="entry name" value="MraZ_C"/>
</dbReference>
<evidence type="ECO:0000256" key="7">
    <source>
        <dbReference type="HAMAP-Rule" id="MF_01008"/>
    </source>
</evidence>
<dbReference type="CDD" id="cd16321">
    <property type="entry name" value="MraZ_C"/>
    <property type="match status" value="1"/>
</dbReference>
<comment type="similarity">
    <text evidence="7">Belongs to the MraZ family.</text>
</comment>
<evidence type="ECO:0000256" key="4">
    <source>
        <dbReference type="ARBA" id="ARBA00023015"/>
    </source>
</evidence>
<dbReference type="InterPro" id="IPR003444">
    <property type="entry name" value="MraZ"/>
</dbReference>
<keyword evidence="2 7" id="KW-0963">Cytoplasm</keyword>